<sequence length="154" mass="17330">MAESTELKRQNLEGGGGSEPPSSASEPPSLTEKSKNGFEPPSSSPEKGGQNPEACWLNPHDACEEHVPDFFKIWMNYRRQTYDSNGFDCDYYPCSSFGTLLYPVINPNTAEAELMMELANLAIQEYNEKECNVFKYKVLKIEKANFMISISHDC</sequence>
<evidence type="ECO:0000313" key="2">
    <source>
        <dbReference type="RefSeq" id="XP_016479779.2"/>
    </source>
</evidence>
<reference evidence="1" key="1">
    <citation type="journal article" date="2014" name="Nat. Commun.">
        <title>The tobacco genome sequence and its comparison with those of tomato and potato.</title>
        <authorList>
            <person name="Sierro N."/>
            <person name="Battey J.N."/>
            <person name="Ouadi S."/>
            <person name="Bakaher N."/>
            <person name="Bovet L."/>
            <person name="Willig A."/>
            <person name="Goepfert S."/>
            <person name="Peitsch M.C."/>
            <person name="Ivanov N.V."/>
        </authorList>
    </citation>
    <scope>NUCLEOTIDE SEQUENCE [LARGE SCALE GENOMIC DNA]</scope>
</reference>
<reference evidence="2" key="2">
    <citation type="submission" date="2025-08" db="UniProtKB">
        <authorList>
            <consortium name="RefSeq"/>
        </authorList>
    </citation>
    <scope>IDENTIFICATION</scope>
    <source>
        <tissue evidence="2">Leaf</tissue>
    </source>
</reference>
<keyword evidence="1" id="KW-1185">Reference proteome</keyword>
<gene>
    <name evidence="2" type="primary">LOC107801029</name>
</gene>
<evidence type="ECO:0000313" key="1">
    <source>
        <dbReference type="Proteomes" id="UP000790787"/>
    </source>
</evidence>
<dbReference type="GeneID" id="107801029"/>
<organism evidence="1 2">
    <name type="scientific">Nicotiana tabacum</name>
    <name type="common">Common tobacco</name>
    <dbReference type="NCBI Taxonomy" id="4097"/>
    <lineage>
        <taxon>Eukaryota</taxon>
        <taxon>Viridiplantae</taxon>
        <taxon>Streptophyta</taxon>
        <taxon>Embryophyta</taxon>
        <taxon>Tracheophyta</taxon>
        <taxon>Spermatophyta</taxon>
        <taxon>Magnoliopsida</taxon>
        <taxon>eudicotyledons</taxon>
        <taxon>Gunneridae</taxon>
        <taxon>Pentapetalae</taxon>
        <taxon>asterids</taxon>
        <taxon>lamiids</taxon>
        <taxon>Solanales</taxon>
        <taxon>Solanaceae</taxon>
        <taxon>Nicotianoideae</taxon>
        <taxon>Nicotianeae</taxon>
        <taxon>Nicotiana</taxon>
    </lineage>
</organism>
<dbReference type="Proteomes" id="UP000790787">
    <property type="component" value="Chromosome 20"/>
</dbReference>
<dbReference type="RefSeq" id="XP_016479779.1">
    <property type="nucleotide sequence ID" value="XM_016624293.1"/>
</dbReference>
<accession>A0A1S4ASW8</accession>
<dbReference type="PaxDb" id="4097-A0A1S4ASW8"/>
<proteinExistence type="predicted"/>
<dbReference type="OrthoDB" id="1306015at2759"/>
<name>A0A1S4ASW8_TOBAC</name>
<dbReference type="AlphaFoldDB" id="A0A1S4ASW8"/>
<protein>
    <submittedName>
        <fullName evidence="2">Uncharacterized protein LOC107801029</fullName>
    </submittedName>
</protein>
<dbReference type="KEGG" id="nta:107801029"/>
<dbReference type="RefSeq" id="XP_016479779.2">
    <property type="nucleotide sequence ID" value="XM_016624293.2"/>
</dbReference>